<evidence type="ECO:0000256" key="1">
    <source>
        <dbReference type="SAM" id="Phobius"/>
    </source>
</evidence>
<dbReference type="RefSeq" id="WP_201773791.1">
    <property type="nucleotide sequence ID" value="NZ_CP002082.1"/>
</dbReference>
<accession>W6AMR8</accession>
<dbReference type="KEGG" id="smia:P344_06560"/>
<proteinExistence type="predicted"/>
<organism evidence="2 3">
    <name type="scientific">Spiroplasma mirum ATCC 29335</name>
    <dbReference type="NCBI Taxonomy" id="838561"/>
    <lineage>
        <taxon>Bacteria</taxon>
        <taxon>Bacillati</taxon>
        <taxon>Mycoplasmatota</taxon>
        <taxon>Mollicutes</taxon>
        <taxon>Entomoplasmatales</taxon>
        <taxon>Spiroplasmataceae</taxon>
        <taxon>Spiroplasma</taxon>
    </lineage>
</organism>
<dbReference type="AlphaFoldDB" id="W6AMR8"/>
<dbReference type="HOGENOM" id="CLU_3122834_0_0_14"/>
<dbReference type="PATRIC" id="fig|838561.3.peg.1261"/>
<gene>
    <name evidence="2" type="ORF">P344_06560</name>
</gene>
<name>W6AMR8_9MOLU</name>
<evidence type="ECO:0000313" key="2">
    <source>
        <dbReference type="EMBL" id="AHI58613.1"/>
    </source>
</evidence>
<sequence>MVQLISAFDVISFAIFGYGFGVLAAYNADPTSANAAHHVAMFQSGWFIGG</sequence>
<dbReference type="STRING" id="838561.P344_06560"/>
<dbReference type="Proteomes" id="UP000019260">
    <property type="component" value="Chromosome"/>
</dbReference>
<keyword evidence="1" id="KW-0472">Membrane</keyword>
<keyword evidence="1" id="KW-1133">Transmembrane helix</keyword>
<reference evidence="2 3" key="1">
    <citation type="submission" date="2013-09" db="EMBL/GenBank/DDBJ databases">
        <title>Complete genome sequence of Spiroplasma mirum suckling mouse cataract agent.</title>
        <authorList>
            <person name="Landry C.A."/>
            <person name="Bastian F.O."/>
            <person name="Thune R.L."/>
        </authorList>
    </citation>
    <scope>NUCLEOTIDE SEQUENCE [LARGE SCALE GENOMIC DNA]</scope>
    <source>
        <strain evidence="2 3">SMCA</strain>
    </source>
</reference>
<dbReference type="EMBL" id="CP006720">
    <property type="protein sequence ID" value="AHI58613.1"/>
    <property type="molecule type" value="Genomic_DNA"/>
</dbReference>
<evidence type="ECO:0000313" key="3">
    <source>
        <dbReference type="Proteomes" id="UP000019260"/>
    </source>
</evidence>
<protein>
    <submittedName>
        <fullName evidence="2">Uncharacterized protein</fullName>
    </submittedName>
</protein>
<feature type="transmembrane region" description="Helical" evidence="1">
    <location>
        <begin position="7"/>
        <end position="26"/>
    </location>
</feature>
<keyword evidence="1" id="KW-0812">Transmembrane</keyword>
<keyword evidence="3" id="KW-1185">Reference proteome</keyword>